<evidence type="ECO:0000313" key="2">
    <source>
        <dbReference type="Proteomes" id="UP000308652"/>
    </source>
</evidence>
<sequence>MVTNLYTNVTSLCMLVVHYLIEVDLTVEKEVLQAANLAMKVAQKVWIVSYHFSPLPFYHVGSVYTKDDFRNLNDANDIEFLCVMARGFSKLTSSLHYSSLTSSKHFKEIKNTESANNGDAGYLSVPPDTDSSNPKDNIIPFNGGKNHLCTCRTTVRCRFDRKFIRTEPLGS</sequence>
<organism evidence="1 2">
    <name type="scientific">Crucibulum laeve</name>
    <dbReference type="NCBI Taxonomy" id="68775"/>
    <lineage>
        <taxon>Eukaryota</taxon>
        <taxon>Fungi</taxon>
        <taxon>Dikarya</taxon>
        <taxon>Basidiomycota</taxon>
        <taxon>Agaricomycotina</taxon>
        <taxon>Agaricomycetes</taxon>
        <taxon>Agaricomycetidae</taxon>
        <taxon>Agaricales</taxon>
        <taxon>Agaricineae</taxon>
        <taxon>Nidulariaceae</taxon>
        <taxon>Crucibulum</taxon>
    </lineage>
</organism>
<accession>A0A5C3LJL8</accession>
<dbReference type="AlphaFoldDB" id="A0A5C3LJL8"/>
<protein>
    <submittedName>
        <fullName evidence="1">Uncharacterized protein</fullName>
    </submittedName>
</protein>
<dbReference type="EMBL" id="ML213656">
    <property type="protein sequence ID" value="TFK33070.1"/>
    <property type="molecule type" value="Genomic_DNA"/>
</dbReference>
<proteinExistence type="predicted"/>
<name>A0A5C3LJL8_9AGAR</name>
<evidence type="ECO:0000313" key="1">
    <source>
        <dbReference type="EMBL" id="TFK33070.1"/>
    </source>
</evidence>
<gene>
    <name evidence="1" type="ORF">BDQ12DRAFT_670561</name>
</gene>
<dbReference type="Proteomes" id="UP000308652">
    <property type="component" value="Unassembled WGS sequence"/>
</dbReference>
<reference evidence="1 2" key="1">
    <citation type="journal article" date="2019" name="Nat. Ecol. Evol.">
        <title>Megaphylogeny resolves global patterns of mushroom evolution.</title>
        <authorList>
            <person name="Varga T."/>
            <person name="Krizsan K."/>
            <person name="Foldi C."/>
            <person name="Dima B."/>
            <person name="Sanchez-Garcia M."/>
            <person name="Sanchez-Ramirez S."/>
            <person name="Szollosi G.J."/>
            <person name="Szarkandi J.G."/>
            <person name="Papp V."/>
            <person name="Albert L."/>
            <person name="Andreopoulos W."/>
            <person name="Angelini C."/>
            <person name="Antonin V."/>
            <person name="Barry K.W."/>
            <person name="Bougher N.L."/>
            <person name="Buchanan P."/>
            <person name="Buyck B."/>
            <person name="Bense V."/>
            <person name="Catcheside P."/>
            <person name="Chovatia M."/>
            <person name="Cooper J."/>
            <person name="Damon W."/>
            <person name="Desjardin D."/>
            <person name="Finy P."/>
            <person name="Geml J."/>
            <person name="Haridas S."/>
            <person name="Hughes K."/>
            <person name="Justo A."/>
            <person name="Karasinski D."/>
            <person name="Kautmanova I."/>
            <person name="Kiss B."/>
            <person name="Kocsube S."/>
            <person name="Kotiranta H."/>
            <person name="LaButti K.M."/>
            <person name="Lechner B.E."/>
            <person name="Liimatainen K."/>
            <person name="Lipzen A."/>
            <person name="Lukacs Z."/>
            <person name="Mihaltcheva S."/>
            <person name="Morgado L.N."/>
            <person name="Niskanen T."/>
            <person name="Noordeloos M.E."/>
            <person name="Ohm R.A."/>
            <person name="Ortiz-Santana B."/>
            <person name="Ovrebo C."/>
            <person name="Racz N."/>
            <person name="Riley R."/>
            <person name="Savchenko A."/>
            <person name="Shiryaev A."/>
            <person name="Soop K."/>
            <person name="Spirin V."/>
            <person name="Szebenyi C."/>
            <person name="Tomsovsky M."/>
            <person name="Tulloss R.E."/>
            <person name="Uehling J."/>
            <person name="Grigoriev I.V."/>
            <person name="Vagvolgyi C."/>
            <person name="Papp T."/>
            <person name="Martin F.M."/>
            <person name="Miettinen O."/>
            <person name="Hibbett D.S."/>
            <person name="Nagy L.G."/>
        </authorList>
    </citation>
    <scope>NUCLEOTIDE SEQUENCE [LARGE SCALE GENOMIC DNA]</scope>
    <source>
        <strain evidence="1 2">CBS 166.37</strain>
    </source>
</reference>
<keyword evidence="2" id="KW-1185">Reference proteome</keyword>